<proteinExistence type="predicted"/>
<sequence length="105" mass="11845">MLQWMLPRSSGQSERHCGVAILVNRGRFTSKQKRGSFRRSAATSEANQERGAFKSLEITQLLSDCHFRTVEHCSLGFRPRTDIVVVLSPEKEQHGSIPMNCILNS</sequence>
<dbReference type="EMBL" id="BMAW01028154">
    <property type="protein sequence ID" value="GFU06018.1"/>
    <property type="molecule type" value="Genomic_DNA"/>
</dbReference>
<keyword evidence="2" id="KW-1185">Reference proteome</keyword>
<name>A0A8X6Q4D9_NEPPI</name>
<reference evidence="1" key="1">
    <citation type="submission" date="2020-08" db="EMBL/GenBank/DDBJ databases">
        <title>Multicomponent nature underlies the extraordinary mechanical properties of spider dragline silk.</title>
        <authorList>
            <person name="Kono N."/>
            <person name="Nakamura H."/>
            <person name="Mori M."/>
            <person name="Yoshida Y."/>
            <person name="Ohtoshi R."/>
            <person name="Malay A.D."/>
            <person name="Moran D.A.P."/>
            <person name="Tomita M."/>
            <person name="Numata K."/>
            <person name="Arakawa K."/>
        </authorList>
    </citation>
    <scope>NUCLEOTIDE SEQUENCE</scope>
</reference>
<evidence type="ECO:0000313" key="2">
    <source>
        <dbReference type="Proteomes" id="UP000887013"/>
    </source>
</evidence>
<evidence type="ECO:0000313" key="1">
    <source>
        <dbReference type="EMBL" id="GFU06018.1"/>
    </source>
</evidence>
<organism evidence="1 2">
    <name type="scientific">Nephila pilipes</name>
    <name type="common">Giant wood spider</name>
    <name type="synonym">Nephila maculata</name>
    <dbReference type="NCBI Taxonomy" id="299642"/>
    <lineage>
        <taxon>Eukaryota</taxon>
        <taxon>Metazoa</taxon>
        <taxon>Ecdysozoa</taxon>
        <taxon>Arthropoda</taxon>
        <taxon>Chelicerata</taxon>
        <taxon>Arachnida</taxon>
        <taxon>Araneae</taxon>
        <taxon>Araneomorphae</taxon>
        <taxon>Entelegynae</taxon>
        <taxon>Araneoidea</taxon>
        <taxon>Nephilidae</taxon>
        <taxon>Nephila</taxon>
    </lineage>
</organism>
<protein>
    <submittedName>
        <fullName evidence="1">Uncharacterized protein</fullName>
    </submittedName>
</protein>
<gene>
    <name evidence="1" type="ORF">NPIL_164471</name>
</gene>
<accession>A0A8X6Q4D9</accession>
<dbReference type="AlphaFoldDB" id="A0A8X6Q4D9"/>
<comment type="caution">
    <text evidence="1">The sequence shown here is derived from an EMBL/GenBank/DDBJ whole genome shotgun (WGS) entry which is preliminary data.</text>
</comment>
<dbReference type="Proteomes" id="UP000887013">
    <property type="component" value="Unassembled WGS sequence"/>
</dbReference>